<dbReference type="Proteomes" id="UP001145087">
    <property type="component" value="Unassembled WGS sequence"/>
</dbReference>
<evidence type="ECO:0000313" key="5">
    <source>
        <dbReference type="EMBL" id="MCY1720988.1"/>
    </source>
</evidence>
<dbReference type="PANTHER" id="PTHR30328">
    <property type="entry name" value="TRANSCRIPTIONAL REPRESSOR"/>
    <property type="match status" value="1"/>
</dbReference>
<dbReference type="InterPro" id="IPR036271">
    <property type="entry name" value="Tet_transcr_reg_TetR-rel_C_sf"/>
</dbReference>
<comment type="caution">
    <text evidence="5">The sequence shown here is derived from an EMBL/GenBank/DDBJ whole genome shotgun (WGS) entry which is preliminary data.</text>
</comment>
<evidence type="ECO:0000256" key="2">
    <source>
        <dbReference type="PROSITE-ProRule" id="PRU00335"/>
    </source>
</evidence>
<dbReference type="Gene3D" id="1.10.357.10">
    <property type="entry name" value="Tetracycline Repressor, domain 2"/>
    <property type="match status" value="1"/>
</dbReference>
<dbReference type="RefSeq" id="WP_343333322.1">
    <property type="nucleotide sequence ID" value="NZ_JAPOHD010000025.1"/>
</dbReference>
<feature type="DNA-binding region" description="H-T-H motif" evidence="2">
    <location>
        <begin position="30"/>
        <end position="49"/>
    </location>
</feature>
<dbReference type="AlphaFoldDB" id="A0A9X3J614"/>
<gene>
    <name evidence="5" type="ORF">OU798_11590</name>
</gene>
<feature type="transmembrane region" description="Helical" evidence="3">
    <location>
        <begin position="152"/>
        <end position="170"/>
    </location>
</feature>
<dbReference type="EMBL" id="JAPOHD010000025">
    <property type="protein sequence ID" value="MCY1720988.1"/>
    <property type="molecule type" value="Genomic_DNA"/>
</dbReference>
<reference evidence="5" key="1">
    <citation type="submission" date="2022-11" db="EMBL/GenBank/DDBJ databases">
        <title>Marilongibacter aestuarii gen. nov., sp. nov., isolated from tidal flat sediment.</title>
        <authorList>
            <person name="Jiayan W."/>
        </authorList>
    </citation>
    <scope>NUCLEOTIDE SEQUENCE</scope>
    <source>
        <strain evidence="5">Z1-6</strain>
    </source>
</reference>
<dbReference type="PANTHER" id="PTHR30328:SF54">
    <property type="entry name" value="HTH-TYPE TRANSCRIPTIONAL REPRESSOR SCO4008"/>
    <property type="match status" value="1"/>
</dbReference>
<dbReference type="PROSITE" id="PS50977">
    <property type="entry name" value="HTH_TETR_2"/>
    <property type="match status" value="1"/>
</dbReference>
<dbReference type="InterPro" id="IPR050109">
    <property type="entry name" value="HTH-type_TetR-like_transc_reg"/>
</dbReference>
<dbReference type="GO" id="GO:0003677">
    <property type="term" value="F:DNA binding"/>
    <property type="evidence" value="ECO:0007669"/>
    <property type="project" value="UniProtKB-UniRule"/>
</dbReference>
<keyword evidence="6" id="KW-1185">Reference proteome</keyword>
<protein>
    <submittedName>
        <fullName evidence="5">TetR/AcrR family transcriptional regulator</fullName>
    </submittedName>
</protein>
<evidence type="ECO:0000313" key="6">
    <source>
        <dbReference type="Proteomes" id="UP001145087"/>
    </source>
</evidence>
<keyword evidence="3" id="KW-0472">Membrane</keyword>
<dbReference type="SUPFAM" id="SSF46689">
    <property type="entry name" value="Homeodomain-like"/>
    <property type="match status" value="1"/>
</dbReference>
<name>A0A9X3J614_9BACT</name>
<evidence type="ECO:0000259" key="4">
    <source>
        <dbReference type="PROSITE" id="PS50977"/>
    </source>
</evidence>
<dbReference type="PRINTS" id="PR00455">
    <property type="entry name" value="HTHTETR"/>
</dbReference>
<evidence type="ECO:0000256" key="3">
    <source>
        <dbReference type="SAM" id="Phobius"/>
    </source>
</evidence>
<keyword evidence="3" id="KW-0812">Transmembrane</keyword>
<keyword evidence="3" id="KW-1133">Transmembrane helix</keyword>
<keyword evidence="1 2" id="KW-0238">DNA-binding</keyword>
<feature type="domain" description="HTH tetR-type" evidence="4">
    <location>
        <begin position="7"/>
        <end position="67"/>
    </location>
</feature>
<dbReference type="Pfam" id="PF00440">
    <property type="entry name" value="TetR_N"/>
    <property type="match status" value="1"/>
</dbReference>
<evidence type="ECO:0000256" key="1">
    <source>
        <dbReference type="ARBA" id="ARBA00023125"/>
    </source>
</evidence>
<dbReference type="InterPro" id="IPR009057">
    <property type="entry name" value="Homeodomain-like_sf"/>
</dbReference>
<dbReference type="SUPFAM" id="SSF48498">
    <property type="entry name" value="Tetracyclin repressor-like, C-terminal domain"/>
    <property type="match status" value="1"/>
</dbReference>
<organism evidence="5 6">
    <name type="scientific">Draconibacterium aestuarii</name>
    <dbReference type="NCBI Taxonomy" id="2998507"/>
    <lineage>
        <taxon>Bacteria</taxon>
        <taxon>Pseudomonadati</taxon>
        <taxon>Bacteroidota</taxon>
        <taxon>Bacteroidia</taxon>
        <taxon>Marinilabiliales</taxon>
        <taxon>Prolixibacteraceae</taxon>
        <taxon>Draconibacterium</taxon>
    </lineage>
</organism>
<accession>A0A9X3J614</accession>
<sequence length="206" mass="24106">MNEIKKDNTEDKILKAAKTIFIRKGMEGARMQEIADEAGINKALLHYYFRSKQKLFEAIFVNLLTQIFPNITTLLLSDKPIEEKIGLFIEKYIDMLLQNPYLPAFVLKEINRDSDFFEKTFSNRKIDLNLIFNMLEKEMEAGNIRKMNPRDIMANLLAMCIFPFAAKPMLKLLLFGENHQQYDQFLEERKSTIKEFVLNSIVLPKS</sequence>
<dbReference type="InterPro" id="IPR001647">
    <property type="entry name" value="HTH_TetR"/>
</dbReference>
<proteinExistence type="predicted"/>